<dbReference type="PANTHER" id="PTHR39335">
    <property type="entry name" value="BLL4220 PROTEIN"/>
    <property type="match status" value="1"/>
</dbReference>
<dbReference type="EMBL" id="SMRT01000007">
    <property type="protein sequence ID" value="TDF96617.1"/>
    <property type="molecule type" value="Genomic_DNA"/>
</dbReference>
<feature type="domain" description="Blue (type 1) copper" evidence="9">
    <location>
        <begin position="467"/>
        <end position="552"/>
    </location>
</feature>
<dbReference type="Gene3D" id="2.60.40.420">
    <property type="entry name" value="Cupredoxins - blue copper proteins"/>
    <property type="match status" value="1"/>
</dbReference>
<feature type="signal peptide" evidence="8">
    <location>
        <begin position="1"/>
        <end position="42"/>
    </location>
</feature>
<dbReference type="PROSITE" id="PS00196">
    <property type="entry name" value="COPPER_BLUE"/>
    <property type="match status" value="1"/>
</dbReference>
<dbReference type="SUPFAM" id="SSF49503">
    <property type="entry name" value="Cupredoxins"/>
    <property type="match status" value="1"/>
</dbReference>
<keyword evidence="5" id="KW-0249">Electron transport</keyword>
<comment type="cofactor">
    <cofactor evidence="7">
        <name>Cu cation</name>
        <dbReference type="ChEBI" id="CHEBI:23378"/>
    </cofactor>
    <text evidence="7">Binds 1 copper ion per subunit.</text>
</comment>
<evidence type="ECO:0000256" key="2">
    <source>
        <dbReference type="ARBA" id="ARBA00022448"/>
    </source>
</evidence>
<comment type="caution">
    <text evidence="11">The sequence shown here is derived from an EMBL/GenBank/DDBJ whole genome shotgun (WGS) entry which is preliminary data.</text>
</comment>
<feature type="chain" id="PRO_5020391250" description="Blue (type 1) copper domain-containing protein" evidence="8">
    <location>
        <begin position="43"/>
        <end position="552"/>
    </location>
</feature>
<evidence type="ECO:0000313" key="12">
    <source>
        <dbReference type="Proteomes" id="UP000295636"/>
    </source>
</evidence>
<reference evidence="11 12" key="1">
    <citation type="submission" date="2019-03" db="EMBL/GenBank/DDBJ databases">
        <title>This is whole genome sequence of Paenibacillus sp MS74 strain.</title>
        <authorList>
            <person name="Trinh H.N."/>
        </authorList>
    </citation>
    <scope>NUCLEOTIDE SEQUENCE [LARGE SCALE GENOMIC DNA]</scope>
    <source>
        <strain evidence="11 12">MS74</strain>
    </source>
</reference>
<comment type="subcellular location">
    <subcellularLocation>
        <location evidence="1">Periplasm</location>
    </subcellularLocation>
</comment>
<dbReference type="PANTHER" id="PTHR39335:SF1">
    <property type="entry name" value="BLL4220 PROTEIN"/>
    <property type="match status" value="1"/>
</dbReference>
<dbReference type="OrthoDB" id="9800666at2"/>
<dbReference type="PRINTS" id="PR00155">
    <property type="entry name" value="AMICYANIN"/>
</dbReference>
<name>A0A4R5KPH8_9BACL</name>
<evidence type="ECO:0000256" key="8">
    <source>
        <dbReference type="SAM" id="SignalP"/>
    </source>
</evidence>
<feature type="binding site" evidence="7">
    <location>
        <position position="538"/>
    </location>
    <ligand>
        <name>Cu cation</name>
        <dbReference type="ChEBI" id="CHEBI:23378"/>
    </ligand>
</feature>
<dbReference type="Pfam" id="PF03640">
    <property type="entry name" value="Lipoprotein_15"/>
    <property type="match status" value="4"/>
</dbReference>
<keyword evidence="8" id="KW-0732">Signal</keyword>
<dbReference type="GO" id="GO:0042597">
    <property type="term" value="C:periplasmic space"/>
    <property type="evidence" value="ECO:0007669"/>
    <property type="project" value="UniProtKB-SubCell"/>
</dbReference>
<feature type="binding site" evidence="7">
    <location>
        <position position="545"/>
    </location>
    <ligand>
        <name>Cu cation</name>
        <dbReference type="ChEBI" id="CHEBI:23378"/>
    </ligand>
</feature>
<dbReference type="GO" id="GO:0005507">
    <property type="term" value="F:copper ion binding"/>
    <property type="evidence" value="ECO:0007669"/>
    <property type="project" value="InterPro"/>
</dbReference>
<feature type="domain" description="X-Prolyl dipeptidyl aminopeptidase PepX N-terminal" evidence="10">
    <location>
        <begin position="144"/>
        <end position="222"/>
    </location>
</feature>
<dbReference type="GO" id="GO:0006508">
    <property type="term" value="P:proteolysis"/>
    <property type="evidence" value="ECO:0007669"/>
    <property type="project" value="InterPro"/>
</dbReference>
<protein>
    <recommendedName>
        <fullName evidence="13">Blue (type 1) copper domain-containing protein</fullName>
    </recommendedName>
</protein>
<dbReference type="InterPro" id="IPR036313">
    <property type="entry name" value="PepX_N_dom_sf"/>
</dbReference>
<sequence length="552" mass="59472">MHSIYIMKLGGIIRMNKRKRSKAAAWLLAVAFMLGSAIPAWAAEPTAPGIVKTDMQIATDLGVLQGDGSGVTAAYLAKTTTRMQAAILFLRLKGLEAVASAFGGTDNFSDAGTVSDGNKAILAYLKANPQLGWTGTGSGKFEPAAQVTAQQYYKVLLEALGYKQDADFTYDQTLNYARGLGLSQAAGAGSLRNAHVAAATVEALKARMKSGGKTLLDSLAGQKVIDAAKAAAAQYASIRIATDAALGSYLVDEAGKTLYMFMKDTPGISTCKDQCAVNWPVYYAENIQIPADLNAADFKTIVRDDGKKQTTYQGWPLYYYAKDGKAGDTLGQGVNQVWMVMNHSGVTIASLEGLGSYIADSKGMALYLYTKDSANLSVCKGNCEVNWPIFYTEHLPVMGQLKSTDFATITREDGTKQTTYQGWPLYYYVKDTKPGEVKGQDVGKVWYVIDPTAAAKPVVKAEPKTYSIEIAKFAFSVQELTVEAGSTITFTNNDPVMHNAVSDLLKEDGTPFFETKLLGKGESESVTIDKPGVYTYYCLPHKANMKATIIVK</sequence>
<evidence type="ECO:0008006" key="13">
    <source>
        <dbReference type="Google" id="ProtNLM"/>
    </source>
</evidence>
<dbReference type="InterPro" id="IPR015251">
    <property type="entry name" value="PepX_N_dom"/>
</dbReference>
<dbReference type="SUPFAM" id="SSF81761">
    <property type="entry name" value="X-Prolyl dipeptidyl aminopeptidase PepX, N-terminal domain"/>
    <property type="match status" value="1"/>
</dbReference>
<keyword evidence="3 7" id="KW-0479">Metal-binding</keyword>
<dbReference type="GO" id="GO:0043448">
    <property type="term" value="P:alkane catabolic process"/>
    <property type="evidence" value="ECO:0007669"/>
    <property type="project" value="TreeGrafter"/>
</dbReference>
<evidence type="ECO:0000256" key="7">
    <source>
        <dbReference type="PIRSR" id="PIRSR602386-1"/>
    </source>
</evidence>
<keyword evidence="12" id="KW-1185">Reference proteome</keyword>
<dbReference type="InterPro" id="IPR008972">
    <property type="entry name" value="Cupredoxin"/>
</dbReference>
<keyword evidence="2" id="KW-0813">Transport</keyword>
<dbReference type="InterPro" id="IPR028871">
    <property type="entry name" value="BlueCu_1_BS"/>
</dbReference>
<dbReference type="InterPro" id="IPR001235">
    <property type="entry name" value="Copper_blue_Plastocyanin"/>
</dbReference>
<dbReference type="GO" id="GO:0009055">
    <property type="term" value="F:electron transfer activity"/>
    <property type="evidence" value="ECO:0007669"/>
    <property type="project" value="InterPro"/>
</dbReference>
<feature type="binding site" evidence="7">
    <location>
        <position position="541"/>
    </location>
    <ligand>
        <name>Cu cation</name>
        <dbReference type="ChEBI" id="CHEBI:23378"/>
    </ligand>
</feature>
<dbReference type="InterPro" id="IPR005297">
    <property type="entry name" value="Lipoprotein_repeat"/>
</dbReference>
<gene>
    <name evidence="11" type="ORF">E1757_16100</name>
</gene>
<evidence type="ECO:0000256" key="1">
    <source>
        <dbReference type="ARBA" id="ARBA00004418"/>
    </source>
</evidence>
<keyword evidence="6 7" id="KW-0186">Copper</keyword>
<dbReference type="Pfam" id="PF09168">
    <property type="entry name" value="PepX_N"/>
    <property type="match status" value="1"/>
</dbReference>
<proteinExistence type="predicted"/>
<feature type="binding site" evidence="7">
    <location>
        <position position="498"/>
    </location>
    <ligand>
        <name>Cu cation</name>
        <dbReference type="ChEBI" id="CHEBI:23378"/>
    </ligand>
</feature>
<evidence type="ECO:0000259" key="9">
    <source>
        <dbReference type="Pfam" id="PF00127"/>
    </source>
</evidence>
<dbReference type="GO" id="GO:0008239">
    <property type="term" value="F:dipeptidyl-peptidase activity"/>
    <property type="evidence" value="ECO:0007669"/>
    <property type="project" value="InterPro"/>
</dbReference>
<accession>A0A4R5KPH8</accession>
<dbReference type="AlphaFoldDB" id="A0A4R5KPH8"/>
<keyword evidence="4" id="KW-0574">Periplasm</keyword>
<organism evidence="11 12">
    <name type="scientific">Paenibacillus piri</name>
    <dbReference type="NCBI Taxonomy" id="2547395"/>
    <lineage>
        <taxon>Bacteria</taxon>
        <taxon>Bacillati</taxon>
        <taxon>Bacillota</taxon>
        <taxon>Bacilli</taxon>
        <taxon>Bacillales</taxon>
        <taxon>Paenibacillaceae</taxon>
        <taxon>Paenibacillus</taxon>
    </lineage>
</organism>
<dbReference type="PRINTS" id="PR00156">
    <property type="entry name" value="COPPERBLUE"/>
</dbReference>
<evidence type="ECO:0000256" key="3">
    <source>
        <dbReference type="ARBA" id="ARBA00022723"/>
    </source>
</evidence>
<evidence type="ECO:0000256" key="6">
    <source>
        <dbReference type="ARBA" id="ARBA00023008"/>
    </source>
</evidence>
<evidence type="ECO:0000256" key="5">
    <source>
        <dbReference type="ARBA" id="ARBA00022982"/>
    </source>
</evidence>
<dbReference type="InterPro" id="IPR000923">
    <property type="entry name" value="BlueCu_1"/>
</dbReference>
<evidence type="ECO:0000256" key="4">
    <source>
        <dbReference type="ARBA" id="ARBA00022764"/>
    </source>
</evidence>
<evidence type="ECO:0000259" key="10">
    <source>
        <dbReference type="Pfam" id="PF09168"/>
    </source>
</evidence>
<dbReference type="InterPro" id="IPR002386">
    <property type="entry name" value="Amicyanin/Pseudoazurin"/>
</dbReference>
<dbReference type="Pfam" id="PF00127">
    <property type="entry name" value="Copper-bind"/>
    <property type="match status" value="1"/>
</dbReference>
<evidence type="ECO:0000313" key="11">
    <source>
        <dbReference type="EMBL" id="TDF96617.1"/>
    </source>
</evidence>
<dbReference type="Proteomes" id="UP000295636">
    <property type="component" value="Unassembled WGS sequence"/>
</dbReference>